<comment type="caution">
    <text evidence="2">The sequence shown here is derived from an EMBL/GenBank/DDBJ whole genome shotgun (WGS) entry which is preliminary data.</text>
</comment>
<reference evidence="2 3" key="1">
    <citation type="submission" date="2019-06" db="EMBL/GenBank/DDBJ databases">
        <title>Draft genome sequence of the filamentous fungus Phialemoniopsis curvata isolated from diesel fuel.</title>
        <authorList>
            <person name="Varaljay V.A."/>
            <person name="Lyon W.J."/>
            <person name="Crouch A.L."/>
            <person name="Drake C.E."/>
            <person name="Hollomon J.M."/>
            <person name="Nadeau L.J."/>
            <person name="Nunn H.S."/>
            <person name="Stevenson B.S."/>
            <person name="Bojanowski C.L."/>
            <person name="Crookes-Goodson W.J."/>
        </authorList>
    </citation>
    <scope>NUCLEOTIDE SEQUENCE [LARGE SCALE GENOMIC DNA]</scope>
    <source>
        <strain evidence="2 3">D216</strain>
    </source>
</reference>
<feature type="region of interest" description="Disordered" evidence="1">
    <location>
        <begin position="1"/>
        <end position="52"/>
    </location>
</feature>
<dbReference type="STRING" id="1093900.A0A507BC93"/>
<evidence type="ECO:0000313" key="2">
    <source>
        <dbReference type="EMBL" id="TPX17143.1"/>
    </source>
</evidence>
<proteinExistence type="predicted"/>
<keyword evidence="3" id="KW-1185">Reference proteome</keyword>
<dbReference type="Proteomes" id="UP000319257">
    <property type="component" value="Unassembled WGS sequence"/>
</dbReference>
<dbReference type="AlphaFoldDB" id="A0A507BC93"/>
<feature type="compositionally biased region" description="Polar residues" evidence="1">
    <location>
        <begin position="8"/>
        <end position="24"/>
    </location>
</feature>
<organism evidence="2 3">
    <name type="scientific">Thyridium curvatum</name>
    <dbReference type="NCBI Taxonomy" id="1093900"/>
    <lineage>
        <taxon>Eukaryota</taxon>
        <taxon>Fungi</taxon>
        <taxon>Dikarya</taxon>
        <taxon>Ascomycota</taxon>
        <taxon>Pezizomycotina</taxon>
        <taxon>Sordariomycetes</taxon>
        <taxon>Sordariomycetidae</taxon>
        <taxon>Thyridiales</taxon>
        <taxon>Thyridiaceae</taxon>
        <taxon>Thyridium</taxon>
    </lineage>
</organism>
<evidence type="ECO:0000256" key="1">
    <source>
        <dbReference type="SAM" id="MobiDB-lite"/>
    </source>
</evidence>
<dbReference type="OrthoDB" id="9975758at2759"/>
<name>A0A507BC93_9PEZI</name>
<dbReference type="GeneID" id="41970708"/>
<evidence type="ECO:0000313" key="3">
    <source>
        <dbReference type="Proteomes" id="UP000319257"/>
    </source>
</evidence>
<dbReference type="InParanoid" id="A0A507BC93"/>
<gene>
    <name evidence="2" type="ORF">E0L32_003261</name>
</gene>
<feature type="region of interest" description="Disordered" evidence="1">
    <location>
        <begin position="110"/>
        <end position="134"/>
    </location>
</feature>
<dbReference type="EMBL" id="SKBQ01000014">
    <property type="protein sequence ID" value="TPX17143.1"/>
    <property type="molecule type" value="Genomic_DNA"/>
</dbReference>
<dbReference type="RefSeq" id="XP_030998854.1">
    <property type="nucleotide sequence ID" value="XM_031137542.1"/>
</dbReference>
<sequence length="248" mass="27096">MAEPQDPTPSSSTDANAVAPSTVTIRAPSKYVATPPREAEGEDDDSASAAAAAAPPLDWLHRTWTVTHSTLGMWRSAQNVRITYSPLSPVRGGPGGQSTPRLGDLVEYESNRPGRKPAGVKTVEGVDTASGPRAHAGAWDWRGRRWLRFVHSHWEVLGWGRRPLRREGAEGAGAEAEGEEEELWVVTWFAPTLFTKEGVDFYSSRREGLSEATAAEIRQALEAGPKPLADMVKADLRPVDIKLPWQQR</sequence>
<accession>A0A507BC93</accession>
<protein>
    <submittedName>
        <fullName evidence="2">Uncharacterized protein</fullName>
    </submittedName>
</protein>